<dbReference type="Pfam" id="PF00571">
    <property type="entry name" value="CBS"/>
    <property type="match status" value="2"/>
</dbReference>
<dbReference type="PANTHER" id="PTHR22777:SF27">
    <property type="entry name" value="MAGNESIUM AND COBALT EFFLUX PROTEIN CORC"/>
    <property type="match status" value="1"/>
</dbReference>
<proteinExistence type="inferred from homology"/>
<feature type="domain" description="CBS" evidence="5">
    <location>
        <begin position="138"/>
        <end position="198"/>
    </location>
</feature>
<dbReference type="Gene3D" id="3.10.580.10">
    <property type="entry name" value="CBS-domain"/>
    <property type="match status" value="1"/>
</dbReference>
<gene>
    <name evidence="6" type="ORF">ACFOKA_00215</name>
</gene>
<reference evidence="7" key="1">
    <citation type="journal article" date="2019" name="Int. J. Syst. Evol. Microbiol.">
        <title>The Global Catalogue of Microorganisms (GCM) 10K type strain sequencing project: providing services to taxonomists for standard genome sequencing and annotation.</title>
        <authorList>
            <consortium name="The Broad Institute Genomics Platform"/>
            <consortium name="The Broad Institute Genome Sequencing Center for Infectious Disease"/>
            <person name="Wu L."/>
            <person name="Ma J."/>
        </authorList>
    </citation>
    <scope>NUCLEOTIDE SEQUENCE [LARGE SCALE GENOMIC DNA]</scope>
    <source>
        <strain evidence="7">KCTC 62164</strain>
    </source>
</reference>
<comment type="caution">
    <text evidence="6">The sequence shown here is derived from an EMBL/GenBank/DDBJ whole genome shotgun (WGS) entry which is preliminary data.</text>
</comment>
<dbReference type="SUPFAM" id="SSF54631">
    <property type="entry name" value="CBS-domain pair"/>
    <property type="match status" value="1"/>
</dbReference>
<dbReference type="SUPFAM" id="SSF56176">
    <property type="entry name" value="FAD-binding/transporter-associated domain-like"/>
    <property type="match status" value="1"/>
</dbReference>
<dbReference type="Pfam" id="PF03471">
    <property type="entry name" value="CorC_HlyC"/>
    <property type="match status" value="1"/>
</dbReference>
<keyword evidence="2" id="KW-0677">Repeat</keyword>
<feature type="domain" description="CBS" evidence="5">
    <location>
        <begin position="72"/>
        <end position="132"/>
    </location>
</feature>
<dbReference type="CDD" id="cd04590">
    <property type="entry name" value="CBS_pair_CorC_HlyC_assoc"/>
    <property type="match status" value="1"/>
</dbReference>
<dbReference type="PROSITE" id="PS51371">
    <property type="entry name" value="CBS"/>
    <property type="match status" value="2"/>
</dbReference>
<dbReference type="PANTHER" id="PTHR22777">
    <property type="entry name" value="HEMOLYSIN-RELATED"/>
    <property type="match status" value="1"/>
</dbReference>
<evidence type="ECO:0000313" key="7">
    <source>
        <dbReference type="Proteomes" id="UP001595444"/>
    </source>
</evidence>
<dbReference type="InterPro" id="IPR016169">
    <property type="entry name" value="FAD-bd_PCMH_sub2"/>
</dbReference>
<dbReference type="InterPro" id="IPR000644">
    <property type="entry name" value="CBS_dom"/>
</dbReference>
<dbReference type="EMBL" id="JBHRSL010000001">
    <property type="protein sequence ID" value="MFC3050318.1"/>
    <property type="molecule type" value="Genomic_DNA"/>
</dbReference>
<dbReference type="InterPro" id="IPR046342">
    <property type="entry name" value="CBS_dom_sf"/>
</dbReference>
<keyword evidence="3 4" id="KW-0129">CBS domain</keyword>
<sequence length="296" mass="32946">MTEEQQLQSPGFWRSIKYFLGLKNGEVSLRESLEEALEEHEGESSAKALGAEERKMLFNVLEYGTLRVYDVMVPRADIVSVPLDISYSDLVKVFAAAAHSRIPIYKDTLDEVHGMVHVKDVLKVAADDAIENFRISKIQRPVLIVPPSMKVIDLLAKMRNRRTHMAIVIDEYGGTDGLVTVEDIVEEIVGVIEDEHDEIDELVLVPLSDGGFDTDARLEMGPLEEALGIDLLPEEQDEDVDTVGGLVFTLAGRVPEIGEVISHESGYTFEVVDADPRRIHKVRIHPPKDLQPADGK</sequence>
<dbReference type="InterPro" id="IPR005170">
    <property type="entry name" value="Transptr-assoc_dom"/>
</dbReference>
<name>A0ABV7CZJ4_9PROT</name>
<keyword evidence="7" id="KW-1185">Reference proteome</keyword>
<evidence type="ECO:0000256" key="2">
    <source>
        <dbReference type="ARBA" id="ARBA00022737"/>
    </source>
</evidence>
<dbReference type="Proteomes" id="UP001595444">
    <property type="component" value="Unassembled WGS sequence"/>
</dbReference>
<dbReference type="Gene3D" id="3.30.465.10">
    <property type="match status" value="1"/>
</dbReference>
<evidence type="ECO:0000313" key="6">
    <source>
        <dbReference type="EMBL" id="MFC3050318.1"/>
    </source>
</evidence>
<dbReference type="InterPro" id="IPR036318">
    <property type="entry name" value="FAD-bd_PCMH-like_sf"/>
</dbReference>
<comment type="similarity">
    <text evidence="1">Belongs to the UPF0053 family. Hemolysin C subfamily.</text>
</comment>
<protein>
    <submittedName>
        <fullName evidence="6">Hemolysin family protein</fullName>
    </submittedName>
</protein>
<evidence type="ECO:0000256" key="1">
    <source>
        <dbReference type="ARBA" id="ARBA00006446"/>
    </source>
</evidence>
<accession>A0ABV7CZJ4</accession>
<dbReference type="RefSeq" id="WP_194214717.1">
    <property type="nucleotide sequence ID" value="NZ_CP061205.1"/>
</dbReference>
<evidence type="ECO:0000256" key="4">
    <source>
        <dbReference type="PROSITE-ProRule" id="PRU00703"/>
    </source>
</evidence>
<evidence type="ECO:0000259" key="5">
    <source>
        <dbReference type="PROSITE" id="PS51371"/>
    </source>
</evidence>
<dbReference type="InterPro" id="IPR044751">
    <property type="entry name" value="Ion_transp-like_CBS"/>
</dbReference>
<organism evidence="6 7">
    <name type="scientific">Kordiimonas pumila</name>
    <dbReference type="NCBI Taxonomy" id="2161677"/>
    <lineage>
        <taxon>Bacteria</taxon>
        <taxon>Pseudomonadati</taxon>
        <taxon>Pseudomonadota</taxon>
        <taxon>Alphaproteobacteria</taxon>
        <taxon>Kordiimonadales</taxon>
        <taxon>Kordiimonadaceae</taxon>
        <taxon>Kordiimonas</taxon>
    </lineage>
</organism>
<dbReference type="SMART" id="SM01091">
    <property type="entry name" value="CorC_HlyC"/>
    <property type="match status" value="1"/>
</dbReference>
<evidence type="ECO:0000256" key="3">
    <source>
        <dbReference type="ARBA" id="ARBA00023122"/>
    </source>
</evidence>
<dbReference type="SMART" id="SM00116">
    <property type="entry name" value="CBS"/>
    <property type="match status" value="2"/>
</dbReference>